<comment type="caution">
    <text evidence="4">The sequence shown here is derived from an EMBL/GenBank/DDBJ whole genome shotgun (WGS) entry which is preliminary data.</text>
</comment>
<evidence type="ECO:0000256" key="3">
    <source>
        <dbReference type="SAM" id="MobiDB-lite"/>
    </source>
</evidence>
<evidence type="ECO:0000313" key="4">
    <source>
        <dbReference type="EMBL" id="KUP98388.1"/>
    </source>
</evidence>
<dbReference type="GO" id="GO:0003677">
    <property type="term" value="F:DNA binding"/>
    <property type="evidence" value="ECO:0007669"/>
    <property type="project" value="InterPro"/>
</dbReference>
<evidence type="ECO:0000256" key="1">
    <source>
        <dbReference type="ARBA" id="ARBA00008909"/>
    </source>
</evidence>
<dbReference type="GO" id="GO:0006260">
    <property type="term" value="P:DNA replication"/>
    <property type="evidence" value="ECO:0007669"/>
    <property type="project" value="UniProtKB-KW"/>
</dbReference>
<proteinExistence type="inferred from homology"/>
<dbReference type="PATRIC" id="fig|665004.4.peg.4206"/>
<dbReference type="Pfam" id="PF01446">
    <property type="entry name" value="Rep_1"/>
    <property type="match status" value="1"/>
</dbReference>
<organism evidence="4 5">
    <name type="scientific">Thermobifida cellulosilytica TB100</name>
    <dbReference type="NCBI Taxonomy" id="665004"/>
    <lineage>
        <taxon>Bacteria</taxon>
        <taxon>Bacillati</taxon>
        <taxon>Actinomycetota</taxon>
        <taxon>Actinomycetes</taxon>
        <taxon>Streptosporangiales</taxon>
        <taxon>Nocardiopsidaceae</taxon>
        <taxon>Thermobifida</taxon>
    </lineage>
</organism>
<evidence type="ECO:0000313" key="5">
    <source>
        <dbReference type="Proteomes" id="UP000074382"/>
    </source>
</evidence>
<keyword evidence="2" id="KW-0235">DNA replication</keyword>
<name>A0A147KMC6_THECS</name>
<gene>
    <name evidence="4" type="ORF">AC529_01680</name>
</gene>
<feature type="region of interest" description="Disordered" evidence="3">
    <location>
        <begin position="444"/>
        <end position="498"/>
    </location>
</feature>
<feature type="region of interest" description="Disordered" evidence="3">
    <location>
        <begin position="1"/>
        <end position="68"/>
    </location>
</feature>
<dbReference type="AlphaFoldDB" id="A0A147KMC6"/>
<keyword evidence="5" id="KW-1185">Reference proteome</keyword>
<dbReference type="EMBL" id="LGEM01000010">
    <property type="protein sequence ID" value="KUP98388.1"/>
    <property type="molecule type" value="Genomic_DNA"/>
</dbReference>
<dbReference type="InterPro" id="IPR000989">
    <property type="entry name" value="Rep"/>
</dbReference>
<feature type="compositionally biased region" description="Basic and acidic residues" evidence="3">
    <location>
        <begin position="452"/>
        <end position="473"/>
    </location>
</feature>
<dbReference type="RefSeq" id="WP_068758740.1">
    <property type="nucleotide sequence ID" value="NZ_KQ950191.1"/>
</dbReference>
<sequence length="541" mass="59163">MIDPPGDRVETRGTKSPQTHPEAVGASPSETPAAGRLGSTGGSTTRAGQQGCGGGAASKKGFGSKPRDEWRAELRDEAWRLQDVLREITRDKAARDCNHAPVSGGATLVAGGGGARYTGLATCGKIHLCPVCSGRIRSARAVEMEAYVEAWERAGGGVVLATFTLRHYQRHGLQDLVKLQHAAWSRAFGAKAGKMWVRLKDEFGIVGYARAWEVTHGANGWHPHWHVLVFVADPWSEERAEEFRMAAYARWAAAVAKEGGYLPSEKRGVRIDVPNGDDSVAMARYLVKADKGVSWRLGSELTRADAKRGRNGRRTPFEILGDTADESRTEAQRAADVRLWHEYESASHGVRALWWSTKIRDELAKLTEVDERTDAEIAAEVDEDAVPIAVVPSATWYGHIVTVPGRKLALVQAAERNGQAGVRWLIKQWGLQWGRDVLPPPTVDYVDDEEAERDREQRARLDARERPAVRPEARLPVGRATEVAPEPERPSQGVLVPEPPHVADLDVLAAMCRANRARAEAGIARLRERGLLAPVAAEPKA</sequence>
<protein>
    <submittedName>
        <fullName evidence="4">Uncharacterized protein</fullName>
    </submittedName>
</protein>
<dbReference type="Proteomes" id="UP000074382">
    <property type="component" value="Unassembled WGS sequence"/>
</dbReference>
<reference evidence="5" key="1">
    <citation type="journal article" date="2017" name="Acta Aliment.">
        <title>Plant polysaccharide degrading enzyme system of Thermpbifida cellulosilytica TB100 revealed by de novo genome project data.</title>
        <authorList>
            <person name="Toth A."/>
            <person name="Baka E."/>
            <person name="Luzics S."/>
            <person name="Bata-Vidacs I."/>
            <person name="Nagy I."/>
            <person name="Balint B."/>
            <person name="Herceg R."/>
            <person name="Olasz F."/>
            <person name="Wilk T."/>
            <person name="Nagy T."/>
            <person name="Kriszt B."/>
            <person name="Nagy I."/>
            <person name="Kukolya J."/>
        </authorList>
    </citation>
    <scope>NUCLEOTIDE SEQUENCE [LARGE SCALE GENOMIC DNA]</scope>
    <source>
        <strain evidence="5">TB100</strain>
    </source>
</reference>
<dbReference type="STRING" id="665004.AC529_01680"/>
<accession>A0A147KMC6</accession>
<feature type="compositionally biased region" description="Low complexity" evidence="3">
    <location>
        <begin position="33"/>
        <end position="49"/>
    </location>
</feature>
<feature type="compositionally biased region" description="Basic and acidic residues" evidence="3">
    <location>
        <begin position="1"/>
        <end position="13"/>
    </location>
</feature>
<comment type="similarity">
    <text evidence="1">Belongs to the Gram-positive plasmids replication protein type 1 family.</text>
</comment>
<evidence type="ECO:0000256" key="2">
    <source>
        <dbReference type="ARBA" id="ARBA00022705"/>
    </source>
</evidence>